<dbReference type="AlphaFoldDB" id="A0A6J7K9C5"/>
<proteinExistence type="predicted"/>
<dbReference type="EMBL" id="CAFBNF010000165">
    <property type="protein sequence ID" value="CAB4950754.1"/>
    <property type="molecule type" value="Genomic_DNA"/>
</dbReference>
<gene>
    <name evidence="1" type="ORF">UFOPK3773_01392</name>
</gene>
<evidence type="ECO:0000313" key="1">
    <source>
        <dbReference type="EMBL" id="CAB4950754.1"/>
    </source>
</evidence>
<sequence length="47" mass="4657">MPTVLRFSGKVVVVAGVGSGLGADITRRAPVNDLVTFADDELGAGGA</sequence>
<name>A0A6J7K9C5_9ZZZZ</name>
<protein>
    <submittedName>
        <fullName evidence="1">Unannotated protein</fullName>
    </submittedName>
</protein>
<organism evidence="1">
    <name type="scientific">freshwater metagenome</name>
    <dbReference type="NCBI Taxonomy" id="449393"/>
    <lineage>
        <taxon>unclassified sequences</taxon>
        <taxon>metagenomes</taxon>
        <taxon>ecological metagenomes</taxon>
    </lineage>
</organism>
<accession>A0A6J7K9C5</accession>
<reference evidence="1" key="1">
    <citation type="submission" date="2020-05" db="EMBL/GenBank/DDBJ databases">
        <authorList>
            <person name="Chiriac C."/>
            <person name="Salcher M."/>
            <person name="Ghai R."/>
            <person name="Kavagutti S V."/>
        </authorList>
    </citation>
    <scope>NUCLEOTIDE SEQUENCE</scope>
</reference>